<keyword evidence="6 8" id="KW-0472">Membrane</keyword>
<dbReference type="InterPro" id="IPR018584">
    <property type="entry name" value="GT87"/>
</dbReference>
<keyword evidence="4 8" id="KW-0812">Transmembrane</keyword>
<evidence type="ECO:0000256" key="3">
    <source>
        <dbReference type="ARBA" id="ARBA00022679"/>
    </source>
</evidence>
<evidence type="ECO:0000256" key="2">
    <source>
        <dbReference type="ARBA" id="ARBA00022475"/>
    </source>
</evidence>
<evidence type="ECO:0000256" key="4">
    <source>
        <dbReference type="ARBA" id="ARBA00022692"/>
    </source>
</evidence>
<feature type="transmembrane region" description="Helical" evidence="8">
    <location>
        <begin position="203"/>
        <end position="221"/>
    </location>
</feature>
<organism evidence="9 10">
    <name type="scientific">Terriglobus aquaticus</name>
    <dbReference type="NCBI Taxonomy" id="940139"/>
    <lineage>
        <taxon>Bacteria</taxon>
        <taxon>Pseudomonadati</taxon>
        <taxon>Acidobacteriota</taxon>
        <taxon>Terriglobia</taxon>
        <taxon>Terriglobales</taxon>
        <taxon>Acidobacteriaceae</taxon>
        <taxon>Terriglobus</taxon>
    </lineage>
</organism>
<comment type="caution">
    <text evidence="9">The sequence shown here is derived from an EMBL/GenBank/DDBJ whole genome shotgun (WGS) entry which is preliminary data.</text>
</comment>
<feature type="transmembrane region" description="Helical" evidence="8">
    <location>
        <begin position="340"/>
        <end position="356"/>
    </location>
</feature>
<dbReference type="RefSeq" id="WP_263414880.1">
    <property type="nucleotide sequence ID" value="NZ_BAABBH010000001.1"/>
</dbReference>
<feature type="transmembrane region" description="Helical" evidence="8">
    <location>
        <begin position="122"/>
        <end position="144"/>
    </location>
</feature>
<keyword evidence="3" id="KW-0808">Transferase</keyword>
<keyword evidence="10" id="KW-1185">Reference proteome</keyword>
<evidence type="ECO:0000256" key="6">
    <source>
        <dbReference type="ARBA" id="ARBA00023136"/>
    </source>
</evidence>
<dbReference type="EMBL" id="JBJYXY010000001">
    <property type="protein sequence ID" value="MFN2976941.1"/>
    <property type="molecule type" value="Genomic_DNA"/>
</dbReference>
<dbReference type="Pfam" id="PF09594">
    <property type="entry name" value="GT87"/>
    <property type="match status" value="1"/>
</dbReference>
<feature type="transmembrane region" description="Helical" evidence="8">
    <location>
        <begin position="363"/>
        <end position="380"/>
    </location>
</feature>
<evidence type="ECO:0000256" key="7">
    <source>
        <dbReference type="ARBA" id="ARBA00024033"/>
    </source>
</evidence>
<keyword evidence="2" id="KW-1003">Cell membrane</keyword>
<evidence type="ECO:0000256" key="8">
    <source>
        <dbReference type="SAM" id="Phobius"/>
    </source>
</evidence>
<comment type="subcellular location">
    <subcellularLocation>
        <location evidence="1">Cell membrane</location>
        <topology evidence="1">Multi-pass membrane protein</topology>
    </subcellularLocation>
</comment>
<gene>
    <name evidence="9" type="ORF">ACK2TP_14315</name>
</gene>
<feature type="transmembrane region" description="Helical" evidence="8">
    <location>
        <begin position="12"/>
        <end position="30"/>
    </location>
</feature>
<feature type="transmembrane region" description="Helical" evidence="8">
    <location>
        <begin position="97"/>
        <end position="116"/>
    </location>
</feature>
<feature type="transmembrane region" description="Helical" evidence="8">
    <location>
        <begin position="173"/>
        <end position="194"/>
    </location>
</feature>
<comment type="similarity">
    <text evidence="7">Belongs to the glycosyltransferase 87 family.</text>
</comment>
<evidence type="ECO:0000313" key="10">
    <source>
        <dbReference type="Proteomes" id="UP001634747"/>
    </source>
</evidence>
<protein>
    <submittedName>
        <fullName evidence="9">Glycosyltransferase 87 family protein</fullName>
    </submittedName>
</protein>
<feature type="transmembrane region" description="Helical" evidence="8">
    <location>
        <begin position="74"/>
        <end position="90"/>
    </location>
</feature>
<sequence>MVTGSRKLSLSRLLVFYMAALGVLAVIGWMPKVLPYSVASPMLPPNVRLTDLLYYKAKIDHMSGPVMGGPGPTFNYPAPAAYVFAFFLRSATPVKKFYACAGLAMLLFVAAAWHILQSSRDRSKWIAAAFFGTIAVSTPFYFALDRGNLEWVSWIFVVLALSCFLSRRYLATALLLGLAVCMKPFPILFFLLLLHRKRYRETLVGLAVAGGITAFCIDRLGPSFLASYRGLSKGFATYFSSYVTALHPRLESRFDHALMGLLRKAMSIHFIVGDDPMSLSGPAVPLWARLDLWYYFFVLVALATVLFIAVWYRRRPVTNTILAISVACSVLPFASAEYTLLNLFFPLLLVLIALQQQGSRVDLWQAATLGLLGLALLPLGPELRSYVGAAKCCILIALFICSIKSRFVISEFDRYAQA</sequence>
<evidence type="ECO:0000256" key="1">
    <source>
        <dbReference type="ARBA" id="ARBA00004651"/>
    </source>
</evidence>
<evidence type="ECO:0000256" key="5">
    <source>
        <dbReference type="ARBA" id="ARBA00022989"/>
    </source>
</evidence>
<evidence type="ECO:0000313" key="9">
    <source>
        <dbReference type="EMBL" id="MFN2976941.1"/>
    </source>
</evidence>
<name>A0ABW9KMB5_9BACT</name>
<keyword evidence="5 8" id="KW-1133">Transmembrane helix</keyword>
<proteinExistence type="inferred from homology"/>
<reference evidence="9 10" key="1">
    <citation type="submission" date="2024-12" db="EMBL/GenBank/DDBJ databases">
        <authorList>
            <person name="Lee Y."/>
        </authorList>
    </citation>
    <scope>NUCLEOTIDE SEQUENCE [LARGE SCALE GENOMIC DNA]</scope>
    <source>
        <strain evidence="9 10">03SUJ4</strain>
    </source>
</reference>
<dbReference type="Proteomes" id="UP001634747">
    <property type="component" value="Unassembled WGS sequence"/>
</dbReference>
<feature type="transmembrane region" description="Helical" evidence="8">
    <location>
        <begin position="386"/>
        <end position="403"/>
    </location>
</feature>
<accession>A0ABW9KMB5</accession>
<feature type="transmembrane region" description="Helical" evidence="8">
    <location>
        <begin position="151"/>
        <end position="167"/>
    </location>
</feature>
<feature type="transmembrane region" description="Helical" evidence="8">
    <location>
        <begin position="292"/>
        <end position="312"/>
    </location>
</feature>